<dbReference type="eggNOG" id="COG5283">
    <property type="taxonomic scope" value="Bacteria"/>
</dbReference>
<sequence>MHSVIKLDIIPNLSALNLAINKINKQTLGLGDTLTTPIKQAKQALKNLSKEVNPVYGPKFSKKTLLDLKKQVSNATATKLKLDVSEACKKLDDMKLQIAGTIGSVWAISKPISKALSFEGSFAMVKKVVDLSQEESASLQKQIFALARLVPLSAKELTEIMASGGQLGLEKNLLMPFTDVVSKMAFAFDISSQEAGESIAGIMQKLGVGIDEVKELGDAINTLGNSTAAAPKEITQILSRTAGLIKTLGLSAREGVAISASFANMKIGAEQAATAINKMLNTLGSSSALTDRAKDALSQLGIDTEDLKEAMQNSPMHAIRQVLGSIAEAEDGEKIGILKNLFGEEAAPKIAQITSNLAKFDEIVKKTMDTKHQTGSMEKEVETLANTTQGAMKRMQSSLNALSISLGNALLPLVNSVFNGISEIASSLALFSQRHQGLIKALGITTLGILGLKVVSFLPAAFRAISSCLLLPIKLIGIFCNKAQMTKVGLMALKSPITLAKTSFSLLTAPINLTGSALFALIPKFGKTRFEALKTSSLLASLRGSLLKIPLAAKIASVGVAKFGFAFKATAKIIKSALISTGIGAFYIALGEAFAYVSENWEKILAWMEIGIEKISSMLSPLFDFFSKAFTTLSAPITSLLEKLGGLRKQFSLPSPIKVQSIPISQGQALQKALQAPPLVMPNLTPTTHVMAQQESRRDAFPTKGEGWNTTGLIDALKEAQAKNIENKGFSEKQSTQKSIVDNRSFVFNTTTNPREIESLLRSNRYTYADLEDEN</sequence>
<dbReference type="Proteomes" id="UP000001522">
    <property type="component" value="Chromosome"/>
</dbReference>
<name>D3UG43_HELM1</name>
<dbReference type="RefSeq" id="WP_013022559.1">
    <property type="nucleotide sequence ID" value="NC_013949.1"/>
</dbReference>
<reference evidence="3 4" key="1">
    <citation type="journal article" date="2010" name="BMC Genomics">
        <title>Comparative genomics and proteomics of Helicobacter mustelae, an ulcerogenic and carcinogenic gastric pathogen.</title>
        <authorList>
            <person name="O'Toole P.W."/>
            <person name="Snelling W.J."/>
            <person name="Canchaya C."/>
            <person name="Forde B.M."/>
            <person name="Hardie K.R."/>
            <person name="Josenhans C."/>
            <person name="Graham R.L.J."/>
            <person name="McMullan G."/>
            <person name="Parkhill J."/>
            <person name="Belda E."/>
            <person name="Bentley S.D."/>
        </authorList>
    </citation>
    <scope>NUCLEOTIDE SEQUENCE [LARGE SCALE GENOMIC DNA]</scope>
    <source>
        <strain evidence="4">ATCC 43772 / LMG 18044 / NCTC 12198 / 12198</strain>
    </source>
</reference>
<gene>
    <name evidence="3" type="ordered locus">HMU02020</name>
</gene>
<keyword evidence="4" id="KW-1185">Reference proteome</keyword>
<protein>
    <submittedName>
        <fullName evidence="3">Putative phage tape-measure protein</fullName>
    </submittedName>
</protein>
<dbReference type="Pfam" id="PF10145">
    <property type="entry name" value="PhageMin_Tail"/>
    <property type="match status" value="1"/>
</dbReference>
<evidence type="ECO:0000259" key="2">
    <source>
        <dbReference type="Pfam" id="PF10145"/>
    </source>
</evidence>
<dbReference type="InterPro" id="IPR010090">
    <property type="entry name" value="Phage_tape_meas"/>
</dbReference>
<dbReference type="PANTHER" id="PTHR37813:SF1">
    <property type="entry name" value="FELS-2 PROPHAGE PROTEIN"/>
    <property type="match status" value="1"/>
</dbReference>
<feature type="domain" description="Phage tail tape measure protein" evidence="2">
    <location>
        <begin position="141"/>
        <end position="343"/>
    </location>
</feature>
<dbReference type="HOGENOM" id="CLU_360858_0_0_7"/>
<evidence type="ECO:0000313" key="3">
    <source>
        <dbReference type="EMBL" id="CBG39464.1"/>
    </source>
</evidence>
<dbReference type="AlphaFoldDB" id="D3UG43"/>
<proteinExistence type="predicted"/>
<evidence type="ECO:0000313" key="4">
    <source>
        <dbReference type="Proteomes" id="UP000001522"/>
    </source>
</evidence>
<dbReference type="NCBIfam" id="TIGR01760">
    <property type="entry name" value="tape_meas_TP901"/>
    <property type="match status" value="1"/>
</dbReference>
<evidence type="ECO:0000256" key="1">
    <source>
        <dbReference type="ARBA" id="ARBA00022612"/>
    </source>
</evidence>
<dbReference type="PANTHER" id="PTHR37813">
    <property type="entry name" value="FELS-2 PROPHAGE PROTEIN"/>
    <property type="match status" value="1"/>
</dbReference>
<keyword evidence="1" id="KW-1188">Viral release from host cell</keyword>
<dbReference type="KEGG" id="hms:HMU02020"/>
<accession>D3UG43</accession>
<organism evidence="3 4">
    <name type="scientific">Helicobacter mustelae (strain ATCC 43772 / CCUG 25715 / CIP 103759 / LMG 18044 / NCTC 12198 / R85-136P)</name>
    <name type="common">Campylobacter mustelae</name>
    <dbReference type="NCBI Taxonomy" id="679897"/>
    <lineage>
        <taxon>Bacteria</taxon>
        <taxon>Pseudomonadati</taxon>
        <taxon>Campylobacterota</taxon>
        <taxon>Epsilonproteobacteria</taxon>
        <taxon>Campylobacterales</taxon>
        <taxon>Helicobacteraceae</taxon>
        <taxon>Helicobacter</taxon>
    </lineage>
</organism>
<dbReference type="EMBL" id="FN555004">
    <property type="protein sequence ID" value="CBG39464.1"/>
    <property type="molecule type" value="Genomic_DNA"/>
</dbReference>